<proteinExistence type="predicted"/>
<protein>
    <submittedName>
        <fullName evidence="2">PhoX family protein</fullName>
    </submittedName>
</protein>
<organism evidence="2 3">
    <name type="scientific">Streptomonospora halophila</name>
    <dbReference type="NCBI Taxonomy" id="427369"/>
    <lineage>
        <taxon>Bacteria</taxon>
        <taxon>Bacillati</taxon>
        <taxon>Actinomycetota</taxon>
        <taxon>Actinomycetes</taxon>
        <taxon>Streptosporangiales</taxon>
        <taxon>Nocardiopsidaceae</taxon>
        <taxon>Streptomonospora</taxon>
    </lineage>
</organism>
<dbReference type="EMBL" id="BAABIK010000005">
    <property type="protein sequence ID" value="GAA4934452.1"/>
    <property type="molecule type" value="Genomic_DNA"/>
</dbReference>
<dbReference type="Proteomes" id="UP001499993">
    <property type="component" value="Unassembled WGS sequence"/>
</dbReference>
<dbReference type="Pfam" id="PF05787">
    <property type="entry name" value="PhoX"/>
    <property type="match status" value="1"/>
</dbReference>
<keyword evidence="3" id="KW-1185">Reference proteome</keyword>
<comment type="caution">
    <text evidence="2">The sequence shown here is derived from an EMBL/GenBank/DDBJ whole genome shotgun (WGS) entry which is preliminary data.</text>
</comment>
<dbReference type="PROSITE" id="PS51318">
    <property type="entry name" value="TAT"/>
    <property type="match status" value="1"/>
</dbReference>
<dbReference type="RefSeq" id="WP_345555883.1">
    <property type="nucleotide sequence ID" value="NZ_BAABIK010000005.1"/>
</dbReference>
<feature type="region of interest" description="Disordered" evidence="1">
    <location>
        <begin position="650"/>
        <end position="674"/>
    </location>
</feature>
<gene>
    <name evidence="2" type="ORF">GCM10023224_13780</name>
</gene>
<dbReference type="InterPro" id="IPR006311">
    <property type="entry name" value="TAT_signal"/>
</dbReference>
<evidence type="ECO:0000256" key="1">
    <source>
        <dbReference type="SAM" id="MobiDB-lite"/>
    </source>
</evidence>
<dbReference type="PANTHER" id="PTHR35399:SF2">
    <property type="entry name" value="DUF839 DOMAIN-CONTAINING PROTEIN"/>
    <property type="match status" value="1"/>
</dbReference>
<evidence type="ECO:0000313" key="3">
    <source>
        <dbReference type="Proteomes" id="UP001499993"/>
    </source>
</evidence>
<accession>A0ABP9GIG2</accession>
<dbReference type="InterPro" id="IPR008557">
    <property type="entry name" value="PhoX"/>
</dbReference>
<name>A0ABP9GIG2_9ACTN</name>
<feature type="region of interest" description="Disordered" evidence="1">
    <location>
        <begin position="1"/>
        <end position="22"/>
    </location>
</feature>
<evidence type="ECO:0000313" key="2">
    <source>
        <dbReference type="EMBL" id="GAA4934452.1"/>
    </source>
</evidence>
<reference evidence="3" key="1">
    <citation type="journal article" date="2019" name="Int. J. Syst. Evol. Microbiol.">
        <title>The Global Catalogue of Microorganisms (GCM) 10K type strain sequencing project: providing services to taxonomists for standard genome sequencing and annotation.</title>
        <authorList>
            <consortium name="The Broad Institute Genomics Platform"/>
            <consortium name="The Broad Institute Genome Sequencing Center for Infectious Disease"/>
            <person name="Wu L."/>
            <person name="Ma J."/>
        </authorList>
    </citation>
    <scope>NUCLEOTIDE SEQUENCE [LARGE SCALE GENOMIC DNA]</scope>
    <source>
        <strain evidence="3">JCM 18123</strain>
    </source>
</reference>
<sequence>MPQSAPHRRSLPLLGQLGGGRSRQTCRFRCGDACFHDAPNTSDNTYFGEVAATALSRRNMLRAGAVGAGATAAAAGLGGLAPALADNHRGRGNPRLRFEGLQPGTSDAVEIPDGYEQRVVVRWGDPVLPDAPEFDFTAQTAEAQAKQFGYNCDFVGFQPLGRDRGLLWVNHEYTNEALMFEGYTDGNDADPEQIRIAMAAHGGSVVEIRREFEGRGRGRGRRTGGWRLSRGRRRFNRRITASTPMELTGPAAGDELLRTEADSEGIRVLGMLNNCAGGTTPWGTILTCEENYNQYFVGGEDVPEEAKPALARYGIATESDTRADNRRFDRVDERFDLSRHPNEANRFGYVVEIDPYDPDSTPKKHTMLGRIKHEGANIRITRDGRVAVYMGDDERFDYIYKFVSERRYRRGSRRGNSRVLESGTLYVAKLRGDSPEKEFDGSGKLPSDGAFDGWGEWIPLASHKESFVEGFTVAEVLVHTRLAADKAGATKMDRPEDIEASPVTGKIYCALTNNSAREPGQADEPNPRGPNRYGHILEITERHNDAAATRFRWDVPIVCGDPEDPATYFAGFDKSEVTAVSSPDNLTFDGHGNLWISTDGMAWGNDGLFAVPVEGRHKGHLTMFARVPNGAECCGPLITEDQKTVFIAPQHPGDGGSYEEPQSTWPDREGFPRPSVVSIWHGRGKDIGS</sequence>
<feature type="compositionally biased region" description="Basic residues" evidence="1">
    <location>
        <begin position="1"/>
        <end position="10"/>
    </location>
</feature>
<dbReference type="SUPFAM" id="SSF101898">
    <property type="entry name" value="NHL repeat"/>
    <property type="match status" value="1"/>
</dbReference>
<dbReference type="PANTHER" id="PTHR35399">
    <property type="entry name" value="SLR8030 PROTEIN"/>
    <property type="match status" value="1"/>
</dbReference>